<evidence type="ECO:0000256" key="1">
    <source>
        <dbReference type="SAM" id="Phobius"/>
    </source>
</evidence>
<name>A0A1V0P4G4_LACLL</name>
<organism evidence="3 5">
    <name type="scientific">Lactococcus lactis subsp. lactis</name>
    <name type="common">Streptococcus lactis</name>
    <dbReference type="NCBI Taxonomy" id="1360"/>
    <lineage>
        <taxon>Bacteria</taxon>
        <taxon>Bacillati</taxon>
        <taxon>Bacillota</taxon>
        <taxon>Bacilli</taxon>
        <taxon>Lactobacillales</taxon>
        <taxon>Streptococcaceae</taxon>
        <taxon>Lactococcus</taxon>
    </lineage>
</organism>
<keyword evidence="1" id="KW-0812">Transmembrane</keyword>
<sequence length="103" mass="12098">MKKRKRIKISPIQGAVIVLMCFMVISIVFNIHESQRCEVLIQKYKVEHIARARQYNMIMLLYKSVPIEWENAQNENSKLSDTKLVKTLDDAKEFNEKESKIGQ</sequence>
<keyword evidence="1" id="KW-0472">Membrane</keyword>
<accession>A0A1V0P4G4</accession>
<dbReference type="RefSeq" id="WP_025016952.1">
    <property type="nucleotide sequence ID" value="NZ_BAABQR010000006.1"/>
</dbReference>
<evidence type="ECO:0000313" key="4">
    <source>
        <dbReference type="Proteomes" id="UP000192067"/>
    </source>
</evidence>
<feature type="transmembrane region" description="Helical" evidence="1">
    <location>
        <begin position="12"/>
        <end position="31"/>
    </location>
</feature>
<dbReference type="EMBL" id="CP015902">
    <property type="protein sequence ID" value="ARE21374.1"/>
    <property type="molecule type" value="Genomic_DNA"/>
</dbReference>
<evidence type="ECO:0000313" key="3">
    <source>
        <dbReference type="EMBL" id="ARE21374.1"/>
    </source>
</evidence>
<dbReference type="Proteomes" id="UP000192095">
    <property type="component" value="Chromosome"/>
</dbReference>
<dbReference type="EMBL" id="CP015904">
    <property type="protein sequence ID" value="ARE13985.1"/>
    <property type="molecule type" value="Genomic_DNA"/>
</dbReference>
<dbReference type="Proteomes" id="UP000192067">
    <property type="component" value="Chromosome"/>
</dbReference>
<evidence type="ECO:0000313" key="5">
    <source>
        <dbReference type="Proteomes" id="UP000192095"/>
    </source>
</evidence>
<gene>
    <name evidence="3" type="ORF">LLUC06_1832</name>
    <name evidence="2" type="ORF">LLUC11_1656</name>
</gene>
<proteinExistence type="predicted"/>
<dbReference type="AlphaFoldDB" id="A0A1V0P4G4"/>
<evidence type="ECO:0000313" key="2">
    <source>
        <dbReference type="EMBL" id="ARE13985.1"/>
    </source>
</evidence>
<protein>
    <submittedName>
        <fullName evidence="3">Uncharacterized protein</fullName>
    </submittedName>
</protein>
<reference evidence="4 5" key="1">
    <citation type="journal article" date="2017" name="BMC Genomics">
        <title>Comparative and functional genomics of the Lactococcus lactis taxon; insights into evolution and niche adaptation.</title>
        <authorList>
            <person name="Kelleher P."/>
            <person name="Bottacini F."/>
            <person name="Mahony J."/>
            <person name="Kilcawley K.N."/>
            <person name="van Sinderen D."/>
        </authorList>
    </citation>
    <scope>NUCLEOTIDE SEQUENCE [LARGE SCALE GENOMIC DNA]</scope>
    <source>
        <strain evidence="3 5">UC06</strain>
        <strain evidence="2 4">UC11</strain>
    </source>
</reference>
<reference evidence="3" key="2">
    <citation type="submission" date="2023-07" db="EMBL/GenBank/DDBJ databases">
        <authorList>
            <person name="McDonnell B."/>
        </authorList>
    </citation>
    <scope>NUCLEOTIDE SEQUENCE</scope>
    <source>
        <strain evidence="3">UC06</strain>
    </source>
</reference>
<keyword evidence="1" id="KW-1133">Transmembrane helix</keyword>